<comment type="caution">
    <text evidence="3">The sequence shown here is derived from an EMBL/GenBank/DDBJ whole genome shotgun (WGS) entry which is preliminary data.</text>
</comment>
<evidence type="ECO:0000313" key="4">
    <source>
        <dbReference type="Proteomes" id="UP000217561"/>
    </source>
</evidence>
<protein>
    <submittedName>
        <fullName evidence="3">Glycosyl transferase family 1</fullName>
    </submittedName>
</protein>
<accession>A0ABX4HT88</accession>
<dbReference type="Gene3D" id="3.40.50.2000">
    <property type="entry name" value="Glycogen Phosphorylase B"/>
    <property type="match status" value="2"/>
</dbReference>
<dbReference type="PANTHER" id="PTHR45947:SF15">
    <property type="entry name" value="TEICHURONIC ACID BIOSYNTHESIS GLYCOSYLTRANSFERASE TUAC-RELATED"/>
    <property type="match status" value="1"/>
</dbReference>
<reference evidence="3 4" key="1">
    <citation type="submission" date="2017-08" db="EMBL/GenBank/DDBJ databases">
        <title>Salimicrobium alkalisoli sp. nov., isolated from saline alkaline soil.</title>
        <authorList>
            <person name="Zhang G."/>
            <person name="Xiong Q."/>
        </authorList>
    </citation>
    <scope>NUCLEOTIDE SEQUENCE [LARGE SCALE GENOMIC DNA]</scope>
    <source>
        <strain evidence="3 4">WN024</strain>
    </source>
</reference>
<evidence type="ECO:0000259" key="1">
    <source>
        <dbReference type="Pfam" id="PF00534"/>
    </source>
</evidence>
<dbReference type="Pfam" id="PF13439">
    <property type="entry name" value="Glyco_transf_4"/>
    <property type="match status" value="1"/>
</dbReference>
<sequence>MKRILVISNMYPGKRSRTFGIFVKNHVEMLRSRGFEIDVLGIRDPRMGKKFVIQKYVKWLGKFAWLLLKNRKKYDVIHAHYVFPSGLLARIFKKISGAPMIVTAHGGDIDRMARKNNLIAGETKRILRDADAIIAAGEGLRQDMISDFGGDPEKISVLSMGVDRNKFYPRDKSVSKKMLGLDVNCFHILYVGNIIKAKGIEELVNGFREVEKQNSSVHLHLVGEVKEPDFYNEVRAAIPESPESRIHFHPSVNQDKLAEWMSAADLFVLPSHMEGLGLVAIEAMACNTPVLGTRVGGLQYVLADGRGELVEPRNERALAERMNKLINDPELRKTYAEQGETMAQKHDLETVVRKLGQMYEEMGEK</sequence>
<dbReference type="InterPro" id="IPR050194">
    <property type="entry name" value="Glycosyltransferase_grp1"/>
</dbReference>
<evidence type="ECO:0000259" key="2">
    <source>
        <dbReference type="Pfam" id="PF13439"/>
    </source>
</evidence>
<evidence type="ECO:0000313" key="3">
    <source>
        <dbReference type="EMBL" id="PBB06434.1"/>
    </source>
</evidence>
<dbReference type="GO" id="GO:0016740">
    <property type="term" value="F:transferase activity"/>
    <property type="evidence" value="ECO:0007669"/>
    <property type="project" value="UniProtKB-KW"/>
</dbReference>
<feature type="domain" description="Glycosyl transferase family 1" evidence="1">
    <location>
        <begin position="179"/>
        <end position="340"/>
    </location>
</feature>
<dbReference type="InterPro" id="IPR001296">
    <property type="entry name" value="Glyco_trans_1"/>
</dbReference>
<feature type="domain" description="Glycosyltransferase subfamily 4-like N-terminal" evidence="2">
    <location>
        <begin position="22"/>
        <end position="165"/>
    </location>
</feature>
<keyword evidence="4" id="KW-1185">Reference proteome</keyword>
<keyword evidence="3" id="KW-0808">Transferase</keyword>
<gene>
    <name evidence="3" type="ORF">CKW00_03645</name>
</gene>
<dbReference type="Pfam" id="PF00534">
    <property type="entry name" value="Glycos_transf_1"/>
    <property type="match status" value="1"/>
</dbReference>
<dbReference type="InterPro" id="IPR028098">
    <property type="entry name" value="Glyco_trans_4-like_N"/>
</dbReference>
<dbReference type="RefSeq" id="WP_095821425.1">
    <property type="nucleotide sequence ID" value="NZ_NSGH01000004.1"/>
</dbReference>
<dbReference type="EMBL" id="NSGH01000004">
    <property type="protein sequence ID" value="PBB06434.1"/>
    <property type="molecule type" value="Genomic_DNA"/>
</dbReference>
<name>A0ABX4HT88_9BACI</name>
<proteinExistence type="predicted"/>
<dbReference type="PANTHER" id="PTHR45947">
    <property type="entry name" value="SULFOQUINOVOSYL TRANSFERASE SQD2"/>
    <property type="match status" value="1"/>
</dbReference>
<organism evidence="3 4">
    <name type="scientific">Salimicrobium humidisoli</name>
    <dbReference type="NCBI Taxonomy" id="2029857"/>
    <lineage>
        <taxon>Bacteria</taxon>
        <taxon>Bacillati</taxon>
        <taxon>Bacillota</taxon>
        <taxon>Bacilli</taxon>
        <taxon>Bacillales</taxon>
        <taxon>Bacillaceae</taxon>
        <taxon>Salimicrobium</taxon>
    </lineage>
</organism>
<dbReference type="SUPFAM" id="SSF53756">
    <property type="entry name" value="UDP-Glycosyltransferase/glycogen phosphorylase"/>
    <property type="match status" value="1"/>
</dbReference>
<dbReference type="Proteomes" id="UP000217561">
    <property type="component" value="Unassembled WGS sequence"/>
</dbReference>